<dbReference type="InterPro" id="IPR011701">
    <property type="entry name" value="MFS"/>
</dbReference>
<dbReference type="OrthoDB" id="5368493at2"/>
<evidence type="ECO:0000256" key="5">
    <source>
        <dbReference type="ARBA" id="ARBA00022692"/>
    </source>
</evidence>
<evidence type="ECO:0000256" key="2">
    <source>
        <dbReference type="ARBA" id="ARBA00008335"/>
    </source>
</evidence>
<evidence type="ECO:0000313" key="13">
    <source>
        <dbReference type="Proteomes" id="UP000233778"/>
    </source>
</evidence>
<evidence type="ECO:0000313" key="10">
    <source>
        <dbReference type="EMBL" id="AUG99971.1"/>
    </source>
</evidence>
<dbReference type="PANTHER" id="PTHR43271">
    <property type="entry name" value="BLL2771 PROTEIN"/>
    <property type="match status" value="1"/>
</dbReference>
<reference evidence="11 12" key="1">
    <citation type="journal article" date="2013" name="Genome Announc.">
        <title>Draft genome sequence of Serratia sp. strain ATCC 39006, a model bacterium for analysis of the biosynthesis and regulation of prodigiosin, a carbapenem, and gas vesicles.</title>
        <authorList>
            <person name="Fineran P.C."/>
            <person name="Iglesias Cans M.C."/>
            <person name="Ramsay J.P."/>
            <person name="Wilf N.M."/>
            <person name="Cossyleon D."/>
            <person name="McNeil M.B."/>
            <person name="Williamson N.R."/>
            <person name="Monson R.E."/>
            <person name="Becher S.A."/>
            <person name="Stanton J.A."/>
            <person name="Brugger K."/>
            <person name="Brown S.D."/>
            <person name="Salmond G.P."/>
        </authorList>
    </citation>
    <scope>NUCLEOTIDE SEQUENCE [LARGE SCALE GENOMIC DNA]</scope>
    <source>
        <strain evidence="11">ATCC 39006</strain>
        <strain evidence="12">ATCC 39006 / SC 11482</strain>
    </source>
</reference>
<name>A0A2I5TIA3_SERS3</name>
<keyword evidence="3" id="KW-0813">Transport</keyword>
<protein>
    <submittedName>
        <fullName evidence="11">MFS transporter</fullName>
    </submittedName>
</protein>
<keyword evidence="4" id="KW-1003">Cell membrane</keyword>
<keyword evidence="7 8" id="KW-0472">Membrane</keyword>
<evidence type="ECO:0000313" key="11">
    <source>
        <dbReference type="EMBL" id="AUH04291.1"/>
    </source>
</evidence>
<dbReference type="PANTHER" id="PTHR43271:SF2">
    <property type="entry name" value="BLL2771 PROTEIN"/>
    <property type="match status" value="1"/>
</dbReference>
<sequence>MLGWTADKFGRKEQIIIATVVFAITGAAGARLPSLESILISRAILGICVAGLMTAVTALITDYYSGAKRSQFMGLQQAFSNIGGMISHLAIACM</sequence>
<comment type="similarity">
    <text evidence="2">Belongs to the major facilitator superfamily.</text>
</comment>
<keyword evidence="5 8" id="KW-0812">Transmembrane</keyword>
<feature type="transmembrane region" description="Helical" evidence="8">
    <location>
        <begin position="15"/>
        <end position="33"/>
    </location>
</feature>
<dbReference type="EMBL" id="CP025084">
    <property type="protein sequence ID" value="AUH04291.1"/>
    <property type="molecule type" value="Genomic_DNA"/>
</dbReference>
<dbReference type="InterPro" id="IPR020846">
    <property type="entry name" value="MFS_dom"/>
</dbReference>
<dbReference type="GO" id="GO:0005886">
    <property type="term" value="C:plasma membrane"/>
    <property type="evidence" value="ECO:0007669"/>
    <property type="project" value="UniProtKB-SubCell"/>
</dbReference>
<evidence type="ECO:0000256" key="3">
    <source>
        <dbReference type="ARBA" id="ARBA00022448"/>
    </source>
</evidence>
<evidence type="ECO:0000256" key="7">
    <source>
        <dbReference type="ARBA" id="ARBA00023136"/>
    </source>
</evidence>
<dbReference type="PROSITE" id="PS00216">
    <property type="entry name" value="SUGAR_TRANSPORT_1"/>
    <property type="match status" value="1"/>
</dbReference>
<comment type="subcellular location">
    <subcellularLocation>
        <location evidence="1">Cell membrane</location>
        <topology evidence="1">Multi-pass membrane protein</topology>
    </subcellularLocation>
</comment>
<dbReference type="AlphaFoldDB" id="A0A2I5TIA3"/>
<dbReference type="Gene3D" id="1.20.1250.20">
    <property type="entry name" value="MFS general substrate transporter like domains"/>
    <property type="match status" value="1"/>
</dbReference>
<reference evidence="11" key="4">
    <citation type="submission" date="2017-11" db="EMBL/GenBank/DDBJ databases">
        <title>Complete genome sequence of Serratia sp. ATCC 39006.</title>
        <authorList>
            <person name="Hampton H.G."/>
            <person name="Jackson S.A."/>
            <person name="Jauregui R."/>
            <person name="Poulter G.T.M."/>
            <person name="Salmond G.P.C."/>
            <person name="Fineran P.C."/>
        </authorList>
    </citation>
    <scope>NUCLEOTIDE SEQUENCE</scope>
    <source>
        <strain evidence="11">ATCC 39006</strain>
    </source>
</reference>
<evidence type="ECO:0000256" key="6">
    <source>
        <dbReference type="ARBA" id="ARBA00022989"/>
    </source>
</evidence>
<evidence type="ECO:0000259" key="9">
    <source>
        <dbReference type="PROSITE" id="PS50850"/>
    </source>
</evidence>
<accession>A0A2I5TIA3</accession>
<keyword evidence="6 8" id="KW-1133">Transmembrane helix</keyword>
<dbReference type="Pfam" id="PF07690">
    <property type="entry name" value="MFS_1"/>
    <property type="match status" value="1"/>
</dbReference>
<dbReference type="SUPFAM" id="SSF103473">
    <property type="entry name" value="MFS general substrate transporter"/>
    <property type="match status" value="1"/>
</dbReference>
<evidence type="ECO:0000256" key="4">
    <source>
        <dbReference type="ARBA" id="ARBA00022475"/>
    </source>
</evidence>
<dbReference type="PROSITE" id="PS50850">
    <property type="entry name" value="MFS"/>
    <property type="match status" value="1"/>
</dbReference>
<reference evidence="11" key="2">
    <citation type="submission" date="2013-09" db="EMBL/GenBank/DDBJ databases">
        <authorList>
            <person name="Wang G."/>
            <person name="Yang Y."/>
            <person name="Su Y."/>
        </authorList>
    </citation>
    <scope>NUCLEOTIDE SEQUENCE</scope>
    <source>
        <strain evidence="11">ATCC 39006</strain>
    </source>
</reference>
<feature type="domain" description="Major facilitator superfamily (MFS) profile" evidence="9">
    <location>
        <begin position="1"/>
        <end position="94"/>
    </location>
</feature>
<dbReference type="InterPro" id="IPR005829">
    <property type="entry name" value="Sugar_transporter_CS"/>
</dbReference>
<evidence type="ECO:0000256" key="1">
    <source>
        <dbReference type="ARBA" id="ARBA00004651"/>
    </source>
</evidence>
<evidence type="ECO:0000313" key="12">
    <source>
        <dbReference type="Proteomes" id="UP000017700"/>
    </source>
</evidence>
<feature type="transmembrane region" description="Helical" evidence="8">
    <location>
        <begin position="39"/>
        <end position="64"/>
    </location>
</feature>
<dbReference type="InterPro" id="IPR036259">
    <property type="entry name" value="MFS_trans_sf"/>
</dbReference>
<evidence type="ECO:0000256" key="8">
    <source>
        <dbReference type="SAM" id="Phobius"/>
    </source>
</evidence>
<gene>
    <name evidence="10" type="ORF">CWC46_09240</name>
    <name evidence="11" type="ORF">Ser39006_009245</name>
</gene>
<proteinExistence type="inferred from homology"/>
<dbReference type="KEGG" id="sera:Ser39006_009245"/>
<dbReference type="GO" id="GO:0022857">
    <property type="term" value="F:transmembrane transporter activity"/>
    <property type="evidence" value="ECO:0007669"/>
    <property type="project" value="InterPro"/>
</dbReference>
<dbReference type="KEGG" id="serq:CWC46_09240"/>
<dbReference type="Proteomes" id="UP000233778">
    <property type="component" value="Chromosome"/>
</dbReference>
<dbReference type="RefSeq" id="WP_084297653.1">
    <property type="nucleotide sequence ID" value="NZ_CP025084.1"/>
</dbReference>
<dbReference type="EMBL" id="CP025085">
    <property type="protein sequence ID" value="AUG99971.1"/>
    <property type="molecule type" value="Genomic_DNA"/>
</dbReference>
<organism evidence="11 12">
    <name type="scientific">Serratia sp. (strain ATCC 39006)</name>
    <name type="common">Prodigiosinella confusarubida</name>
    <dbReference type="NCBI Taxonomy" id="104623"/>
    <lineage>
        <taxon>Bacteria</taxon>
        <taxon>Pseudomonadati</taxon>
        <taxon>Pseudomonadota</taxon>
        <taxon>Gammaproteobacteria</taxon>
        <taxon>Enterobacterales</taxon>
        <taxon>Pectobacteriaceae</taxon>
        <taxon>Prodigiosinella</taxon>
    </lineage>
</organism>
<reference evidence="10 13" key="3">
    <citation type="submission" date="2017-11" db="EMBL/GenBank/DDBJ databases">
        <title>Complete genome sequence of Serratia sp. ATCC 39006 LacA.</title>
        <authorList>
            <person name="Hampton H.G."/>
            <person name="Jackson S.A."/>
            <person name="Jauregui R."/>
            <person name="Poulter G.T.M."/>
            <person name="Salmond G.P.C."/>
            <person name="Fineran P.C."/>
        </authorList>
    </citation>
    <scope>NUCLEOTIDE SEQUENCE [LARGE SCALE GENOMIC DNA]</scope>
    <source>
        <strain evidence="10 13">ATCC 39006</strain>
    </source>
</reference>
<dbReference type="Proteomes" id="UP000017700">
    <property type="component" value="Chromosome"/>
</dbReference>
<keyword evidence="12" id="KW-1185">Reference proteome</keyword>